<dbReference type="Gene3D" id="1.10.150.20">
    <property type="entry name" value="5' to 3' exonuclease, C-terminal subdomain"/>
    <property type="match status" value="1"/>
</dbReference>
<accession>A0A0F8XYQ1</accession>
<dbReference type="Pfam" id="PF00476">
    <property type="entry name" value="DNA_pol_A"/>
    <property type="match status" value="1"/>
</dbReference>
<evidence type="ECO:0000313" key="3">
    <source>
        <dbReference type="EMBL" id="KKK74148.1"/>
    </source>
</evidence>
<dbReference type="SUPFAM" id="SSF56672">
    <property type="entry name" value="DNA/RNA polymerases"/>
    <property type="match status" value="1"/>
</dbReference>
<dbReference type="GO" id="GO:0006261">
    <property type="term" value="P:DNA-templated DNA replication"/>
    <property type="evidence" value="ECO:0007669"/>
    <property type="project" value="InterPro"/>
</dbReference>
<comment type="caution">
    <text evidence="3">The sequence shown here is derived from an EMBL/GenBank/DDBJ whole genome shotgun (WGS) entry which is preliminary data.</text>
</comment>
<sequence length="389" mass="43669">LYLKPRLKLDYDLAEQLAGDMETEVGVTLEGVSKYFTPNTELPEVMTFLRTRKKFPAMLQCLLGDEKLPMKHGKNEMIPALAKTDEGCAMLLSHKKRSIRELVAAKLAITSWPTHAKRVRRMIVQTRCSGDLLRVPLKYYGAHTGRWSGSGGINLQNLGGKGRGKPIHPLISKVRNCLLAPDGHILAIVDSRQIEARKLAWIAGCDILLQGFANGEDIHQATSDRLGINSRPVARCVNFAVTYLGEEDTLMETARNSGIPITREQATDLRIRYFQTYTGIRDYVWSQREQITKYGWVTTLYGRVRKADPLRMQSPHSREAVIRELFNMPVQGTTVENVKKMMAKAAKYDLRIQVHDELVYDGACPPPSLLQGLAPFETPLDLKVGPSWG</sequence>
<feature type="non-terminal residue" evidence="3">
    <location>
        <position position="1"/>
    </location>
</feature>
<evidence type="ECO:0000259" key="2">
    <source>
        <dbReference type="SMART" id="SM00482"/>
    </source>
</evidence>
<gene>
    <name evidence="3" type="ORF">LCGC14_2886670</name>
</gene>
<reference evidence="3" key="1">
    <citation type="journal article" date="2015" name="Nature">
        <title>Complex archaea that bridge the gap between prokaryotes and eukaryotes.</title>
        <authorList>
            <person name="Spang A."/>
            <person name="Saw J.H."/>
            <person name="Jorgensen S.L."/>
            <person name="Zaremba-Niedzwiedzka K."/>
            <person name="Martijn J."/>
            <person name="Lind A.E."/>
            <person name="van Eijk R."/>
            <person name="Schleper C."/>
            <person name="Guy L."/>
            <person name="Ettema T.J."/>
        </authorList>
    </citation>
    <scope>NUCLEOTIDE SEQUENCE</scope>
</reference>
<dbReference type="InterPro" id="IPR001098">
    <property type="entry name" value="DNA-dir_DNA_pol_A_palm_dom"/>
</dbReference>
<feature type="domain" description="DNA-directed DNA polymerase family A palm" evidence="2">
    <location>
        <begin position="172"/>
        <end position="368"/>
    </location>
</feature>
<dbReference type="GO" id="GO:0006302">
    <property type="term" value="P:double-strand break repair"/>
    <property type="evidence" value="ECO:0007669"/>
    <property type="project" value="TreeGrafter"/>
</dbReference>
<dbReference type="GO" id="GO:0003677">
    <property type="term" value="F:DNA binding"/>
    <property type="evidence" value="ECO:0007669"/>
    <property type="project" value="InterPro"/>
</dbReference>
<dbReference type="EMBL" id="LAZR01056458">
    <property type="protein sequence ID" value="KKK74148.1"/>
    <property type="molecule type" value="Genomic_DNA"/>
</dbReference>
<keyword evidence="1" id="KW-0235">DNA replication</keyword>
<dbReference type="PANTHER" id="PTHR10133:SF27">
    <property type="entry name" value="DNA POLYMERASE NU"/>
    <property type="match status" value="1"/>
</dbReference>
<proteinExistence type="predicted"/>
<evidence type="ECO:0000256" key="1">
    <source>
        <dbReference type="ARBA" id="ARBA00022705"/>
    </source>
</evidence>
<dbReference type="PRINTS" id="PR00868">
    <property type="entry name" value="DNAPOLI"/>
</dbReference>
<dbReference type="InterPro" id="IPR002298">
    <property type="entry name" value="DNA_polymerase_A"/>
</dbReference>
<dbReference type="AlphaFoldDB" id="A0A0F8XYQ1"/>
<dbReference type="Gene3D" id="3.30.70.370">
    <property type="match status" value="1"/>
</dbReference>
<protein>
    <recommendedName>
        <fullName evidence="2">DNA-directed DNA polymerase family A palm domain-containing protein</fullName>
    </recommendedName>
</protein>
<dbReference type="GO" id="GO:0003887">
    <property type="term" value="F:DNA-directed DNA polymerase activity"/>
    <property type="evidence" value="ECO:0007669"/>
    <property type="project" value="InterPro"/>
</dbReference>
<organism evidence="3">
    <name type="scientific">marine sediment metagenome</name>
    <dbReference type="NCBI Taxonomy" id="412755"/>
    <lineage>
        <taxon>unclassified sequences</taxon>
        <taxon>metagenomes</taxon>
        <taxon>ecological metagenomes</taxon>
    </lineage>
</organism>
<dbReference type="InterPro" id="IPR043502">
    <property type="entry name" value="DNA/RNA_pol_sf"/>
</dbReference>
<name>A0A0F8XYQ1_9ZZZZ</name>
<dbReference type="PANTHER" id="PTHR10133">
    <property type="entry name" value="DNA POLYMERASE I"/>
    <property type="match status" value="1"/>
</dbReference>
<feature type="non-terminal residue" evidence="3">
    <location>
        <position position="389"/>
    </location>
</feature>
<dbReference type="SMART" id="SM00482">
    <property type="entry name" value="POLAc"/>
    <property type="match status" value="1"/>
</dbReference>